<feature type="transmembrane region" description="Helical" evidence="1">
    <location>
        <begin position="21"/>
        <end position="43"/>
    </location>
</feature>
<keyword evidence="1" id="KW-0812">Transmembrane</keyword>
<accession>A0A3B1CH50</accession>
<dbReference type="PANTHER" id="PTHR23531">
    <property type="entry name" value="QUINOLENE RESISTANCE PROTEIN NORA"/>
    <property type="match status" value="1"/>
</dbReference>
<feature type="domain" description="Major facilitator superfamily (MFS) profile" evidence="2">
    <location>
        <begin position="14"/>
        <end position="391"/>
    </location>
</feature>
<name>A0A3B1CH50_9ZZZZ</name>
<dbReference type="AlphaFoldDB" id="A0A3B1CH50"/>
<dbReference type="CDD" id="cd17489">
    <property type="entry name" value="MFS_YfcJ_like"/>
    <property type="match status" value="1"/>
</dbReference>
<sequence length="405" mass="44586">MRRVEDIKEKDASLFTRNFTLLFMAHLFFGFSFWPYVLLPVFIQDLGSNLVEVGIIMGAASVSGILIRPWSGHALDRIGRRSCLLAGGLIFLLTHGFYLLVDQIGPFIYFVRLVHGLSMGILFATFFTFAADITPPQRRTEGIAIFGIGGHLSGAFGVPLGEFLIRTGGYPLLFKTSAVFTVLFTVLSYFLKEPRKTGNQAKFRLSDFFRAGLQKANRMPLIGNGLFALGLISYMVFLKSYAHEQGLSVTFFFMAYSLSAVLIRLVGGKWPDQYGLKTVLYPSFISLALGIFLLAFWPSPIGLLVSGVLCGIGHGFIFPILSVLLINRGTDNERGRSMALFTLLFDVGFFIGAPLWGYVAQHFGYPAMFILSAANVLLAVVAFVFFDQEDPVLTPAKVSLPPSSG</sequence>
<feature type="transmembrane region" description="Helical" evidence="1">
    <location>
        <begin position="279"/>
        <end position="297"/>
    </location>
</feature>
<dbReference type="PROSITE" id="PS50850">
    <property type="entry name" value="MFS"/>
    <property type="match status" value="1"/>
</dbReference>
<evidence type="ECO:0000259" key="2">
    <source>
        <dbReference type="PROSITE" id="PS50850"/>
    </source>
</evidence>
<evidence type="ECO:0000313" key="3">
    <source>
        <dbReference type="EMBL" id="VAX29806.1"/>
    </source>
</evidence>
<feature type="transmembrane region" description="Helical" evidence="1">
    <location>
        <begin position="365"/>
        <end position="386"/>
    </location>
</feature>
<dbReference type="Gene3D" id="1.20.1250.20">
    <property type="entry name" value="MFS general substrate transporter like domains"/>
    <property type="match status" value="1"/>
</dbReference>
<organism evidence="3">
    <name type="scientific">hydrothermal vent metagenome</name>
    <dbReference type="NCBI Taxonomy" id="652676"/>
    <lineage>
        <taxon>unclassified sequences</taxon>
        <taxon>metagenomes</taxon>
        <taxon>ecological metagenomes</taxon>
    </lineage>
</organism>
<dbReference type="InterPro" id="IPR011701">
    <property type="entry name" value="MFS"/>
</dbReference>
<feature type="transmembrane region" description="Helical" evidence="1">
    <location>
        <begin position="142"/>
        <end position="160"/>
    </location>
</feature>
<keyword evidence="1" id="KW-1133">Transmembrane helix</keyword>
<keyword evidence="1" id="KW-0472">Membrane</keyword>
<dbReference type="Pfam" id="PF07690">
    <property type="entry name" value="MFS_1"/>
    <property type="match status" value="1"/>
</dbReference>
<dbReference type="EMBL" id="UOGF01000056">
    <property type="protein sequence ID" value="VAX29806.1"/>
    <property type="molecule type" value="Genomic_DNA"/>
</dbReference>
<feature type="transmembrane region" description="Helical" evidence="1">
    <location>
        <begin position="338"/>
        <end position="359"/>
    </location>
</feature>
<dbReference type="SUPFAM" id="SSF103473">
    <property type="entry name" value="MFS general substrate transporter"/>
    <property type="match status" value="1"/>
</dbReference>
<feature type="transmembrane region" description="Helical" evidence="1">
    <location>
        <begin position="249"/>
        <end position="267"/>
    </location>
</feature>
<dbReference type="InterPro" id="IPR020846">
    <property type="entry name" value="MFS_dom"/>
</dbReference>
<reference evidence="3" key="1">
    <citation type="submission" date="2018-06" db="EMBL/GenBank/DDBJ databases">
        <authorList>
            <person name="Zhirakovskaya E."/>
        </authorList>
    </citation>
    <scope>NUCLEOTIDE SEQUENCE</scope>
</reference>
<evidence type="ECO:0000256" key="1">
    <source>
        <dbReference type="SAM" id="Phobius"/>
    </source>
</evidence>
<feature type="transmembrane region" description="Helical" evidence="1">
    <location>
        <begin position="82"/>
        <end position="101"/>
    </location>
</feature>
<feature type="transmembrane region" description="Helical" evidence="1">
    <location>
        <begin position="303"/>
        <end position="326"/>
    </location>
</feature>
<proteinExistence type="predicted"/>
<feature type="transmembrane region" description="Helical" evidence="1">
    <location>
        <begin position="219"/>
        <end position="237"/>
    </location>
</feature>
<feature type="transmembrane region" description="Helical" evidence="1">
    <location>
        <begin position="107"/>
        <end position="130"/>
    </location>
</feature>
<feature type="transmembrane region" description="Helical" evidence="1">
    <location>
        <begin position="172"/>
        <end position="191"/>
    </location>
</feature>
<gene>
    <name evidence="3" type="ORF">MNBD_NITROSPIRAE01-47</name>
</gene>
<feature type="transmembrane region" description="Helical" evidence="1">
    <location>
        <begin position="49"/>
        <end position="70"/>
    </location>
</feature>
<dbReference type="InterPro" id="IPR036259">
    <property type="entry name" value="MFS_trans_sf"/>
</dbReference>
<dbReference type="GO" id="GO:0022857">
    <property type="term" value="F:transmembrane transporter activity"/>
    <property type="evidence" value="ECO:0007669"/>
    <property type="project" value="InterPro"/>
</dbReference>
<dbReference type="InterPro" id="IPR052714">
    <property type="entry name" value="MFS_Exporter"/>
</dbReference>
<dbReference type="PANTHER" id="PTHR23531:SF1">
    <property type="entry name" value="QUINOLENE RESISTANCE PROTEIN NORA"/>
    <property type="match status" value="1"/>
</dbReference>
<protein>
    <recommendedName>
        <fullName evidence="2">Major facilitator superfamily (MFS) profile domain-containing protein</fullName>
    </recommendedName>
</protein>